<dbReference type="InterPro" id="IPR006180">
    <property type="entry name" value="3-OHacyl-CoA_DH_CS"/>
</dbReference>
<feature type="domain" description="3-hydroxyacyl-CoA dehydrogenase C-terminal" evidence="3">
    <location>
        <begin position="199"/>
        <end position="296"/>
    </location>
</feature>
<dbReference type="PANTHER" id="PTHR48075:SF5">
    <property type="entry name" value="3-HYDROXYBUTYRYL-COA DEHYDROGENASE"/>
    <property type="match status" value="1"/>
</dbReference>
<organism evidence="5 6">
    <name type="scientific">Winogradskyella arenosi</name>
    <dbReference type="NCBI Taxonomy" id="533325"/>
    <lineage>
        <taxon>Bacteria</taxon>
        <taxon>Pseudomonadati</taxon>
        <taxon>Bacteroidota</taxon>
        <taxon>Flavobacteriia</taxon>
        <taxon>Flavobacteriales</taxon>
        <taxon>Flavobacteriaceae</taxon>
        <taxon>Winogradskyella</taxon>
    </lineage>
</organism>
<dbReference type="InterPro" id="IPR008927">
    <property type="entry name" value="6-PGluconate_DH-like_C_sf"/>
</dbReference>
<name>A0A368ZK02_9FLAO</name>
<dbReference type="Gene3D" id="3.40.50.720">
    <property type="entry name" value="NAD(P)-binding Rossmann-like Domain"/>
    <property type="match status" value="1"/>
</dbReference>
<dbReference type="PROSITE" id="PS00067">
    <property type="entry name" value="3HCDH"/>
    <property type="match status" value="1"/>
</dbReference>
<dbReference type="SUPFAM" id="SSF48179">
    <property type="entry name" value="6-phosphogluconate dehydrogenase C-terminal domain-like"/>
    <property type="match status" value="2"/>
</dbReference>
<evidence type="ECO:0000313" key="5">
    <source>
        <dbReference type="EMBL" id="RCW94112.1"/>
    </source>
</evidence>
<dbReference type="GO" id="GO:0070403">
    <property type="term" value="F:NAD+ binding"/>
    <property type="evidence" value="ECO:0007669"/>
    <property type="project" value="InterPro"/>
</dbReference>
<comment type="similarity">
    <text evidence="1">Belongs to the 3-hydroxyacyl-CoA dehydrogenase family.</text>
</comment>
<evidence type="ECO:0000256" key="2">
    <source>
        <dbReference type="ARBA" id="ARBA00023002"/>
    </source>
</evidence>
<dbReference type="InterPro" id="IPR013328">
    <property type="entry name" value="6PGD_dom2"/>
</dbReference>
<dbReference type="RefSeq" id="WP_114308582.1">
    <property type="nucleotide sequence ID" value="NZ_QPJO01000001.1"/>
</dbReference>
<dbReference type="InterPro" id="IPR006176">
    <property type="entry name" value="3-OHacyl-CoA_DH_NAD-bd"/>
</dbReference>
<reference evidence="5 6" key="1">
    <citation type="submission" date="2018-07" db="EMBL/GenBank/DDBJ databases">
        <title>Genomic Encyclopedia of Type Strains, Phase III (KMG-III): the genomes of soil and plant-associated and newly described type strains.</title>
        <authorList>
            <person name="Whitman W."/>
        </authorList>
    </citation>
    <scope>NUCLEOTIDE SEQUENCE [LARGE SCALE GENOMIC DNA]</scope>
    <source>
        <strain evidence="5 6">CECT 7958</strain>
    </source>
</reference>
<protein>
    <submittedName>
        <fullName evidence="5">3-hydroxybutyryl-CoA dehydrogenase</fullName>
    </submittedName>
</protein>
<dbReference type="EMBL" id="QPJO01000001">
    <property type="protein sequence ID" value="RCW94112.1"/>
    <property type="molecule type" value="Genomic_DNA"/>
</dbReference>
<keyword evidence="6" id="KW-1185">Reference proteome</keyword>
<dbReference type="FunFam" id="3.40.50.720:FF:000009">
    <property type="entry name" value="Fatty oxidation complex, alpha subunit"/>
    <property type="match status" value="1"/>
</dbReference>
<dbReference type="Pfam" id="PF00725">
    <property type="entry name" value="3HCDH"/>
    <property type="match status" value="2"/>
</dbReference>
<evidence type="ECO:0000259" key="3">
    <source>
        <dbReference type="Pfam" id="PF00725"/>
    </source>
</evidence>
<dbReference type="GO" id="GO:0006635">
    <property type="term" value="P:fatty acid beta-oxidation"/>
    <property type="evidence" value="ECO:0007669"/>
    <property type="project" value="TreeGrafter"/>
</dbReference>
<dbReference type="Gene3D" id="1.10.1040.10">
    <property type="entry name" value="N-(1-d-carboxylethyl)-l-norvaline Dehydrogenase, domain 2"/>
    <property type="match status" value="2"/>
</dbReference>
<dbReference type="GO" id="GO:0008691">
    <property type="term" value="F:3-hydroxybutyryl-CoA dehydrogenase activity"/>
    <property type="evidence" value="ECO:0007669"/>
    <property type="project" value="TreeGrafter"/>
</dbReference>
<evidence type="ECO:0000313" key="6">
    <source>
        <dbReference type="Proteomes" id="UP000253436"/>
    </source>
</evidence>
<dbReference type="SUPFAM" id="SSF51735">
    <property type="entry name" value="NAD(P)-binding Rossmann-fold domains"/>
    <property type="match status" value="1"/>
</dbReference>
<comment type="caution">
    <text evidence="5">The sequence shown here is derived from an EMBL/GenBank/DDBJ whole genome shotgun (WGS) entry which is preliminary data.</text>
</comment>
<feature type="domain" description="3-hydroxyacyl-CoA dehydrogenase NAD binding" evidence="4">
    <location>
        <begin position="19"/>
        <end position="197"/>
    </location>
</feature>
<dbReference type="InterPro" id="IPR036291">
    <property type="entry name" value="NAD(P)-bd_dom_sf"/>
</dbReference>
<feature type="domain" description="3-hydroxyacyl-CoA dehydrogenase C-terminal" evidence="3">
    <location>
        <begin position="320"/>
        <end position="402"/>
    </location>
</feature>
<evidence type="ECO:0000256" key="1">
    <source>
        <dbReference type="ARBA" id="ARBA00009463"/>
    </source>
</evidence>
<dbReference type="Pfam" id="PF02737">
    <property type="entry name" value="3HCDH_N"/>
    <property type="match status" value="1"/>
</dbReference>
<accession>A0A368ZK02</accession>
<dbReference type="InterPro" id="IPR006108">
    <property type="entry name" value="3HC_DH_C"/>
</dbReference>
<sequence length="405" mass="45178">MSKNQRSEIVNPQSQINRVGIIGSGTMGSGIAQVAATSGCLVKLYDTNQAALDKAKSGLEKILNRLIEKGRIDATEKDRIQSNISYVSNLKDLADSNLTIEAIVENLEIKKKVFSELESYVAEDCIIASNTSSLSIASIAASLKKPERCVGIHFFNPAPLMKLVEVIPAIQTSKAVLEKSIQTIKDWKKVVAVAKDTPGFIVNRVARPFYGEALRIYEEGIADFATIDNSLKSLGGFRMGPFELMDFIGNDVNYTVTETVFTAFYFDPRYKPSFTQKRLSEAGYLGRKSGKGFYDYDENGKRVIQNDSVESHDEKLLETIFNRVLVMLINEAADALFLNIASAEDIDNAMTKGVNYPKGLLAWADEKGIDWCVSTLDALYNEYHEDRYRCSPLLRKMNKENKTFF</sequence>
<proteinExistence type="inferred from homology"/>
<dbReference type="PANTHER" id="PTHR48075">
    <property type="entry name" value="3-HYDROXYACYL-COA DEHYDROGENASE FAMILY PROTEIN"/>
    <property type="match status" value="1"/>
</dbReference>
<evidence type="ECO:0000259" key="4">
    <source>
        <dbReference type="Pfam" id="PF02737"/>
    </source>
</evidence>
<dbReference type="AlphaFoldDB" id="A0A368ZK02"/>
<gene>
    <name evidence="5" type="ORF">DFQ08_101916</name>
</gene>
<dbReference type="OrthoDB" id="9771883at2"/>
<keyword evidence="2" id="KW-0560">Oxidoreductase</keyword>
<dbReference type="Proteomes" id="UP000253436">
    <property type="component" value="Unassembled WGS sequence"/>
</dbReference>